<dbReference type="PANTHER" id="PTHR13872:SF1">
    <property type="entry name" value="DOLICHYL-DIPHOSPHOOLIGOSACCHARIDE--PROTEIN GLYCOSYLTRANSFERASE SUBUNIT STT3B"/>
    <property type="match status" value="1"/>
</dbReference>
<keyword evidence="14" id="KW-0464">Manganese</keyword>
<evidence type="ECO:0000256" key="1">
    <source>
        <dbReference type="ARBA" id="ARBA00001936"/>
    </source>
</evidence>
<keyword evidence="9 16" id="KW-0812">Transmembrane</keyword>
<dbReference type="GO" id="GO:0012505">
    <property type="term" value="C:endomembrane system"/>
    <property type="evidence" value="ECO:0007669"/>
    <property type="project" value="UniProtKB-SubCell"/>
</dbReference>
<organism evidence="18 19">
    <name type="scientific">Perkinsus olseni</name>
    <name type="common">Perkinsus atlanticus</name>
    <dbReference type="NCBI Taxonomy" id="32597"/>
    <lineage>
        <taxon>Eukaryota</taxon>
        <taxon>Sar</taxon>
        <taxon>Alveolata</taxon>
        <taxon>Perkinsozoa</taxon>
        <taxon>Perkinsea</taxon>
        <taxon>Perkinsida</taxon>
        <taxon>Perkinsidae</taxon>
        <taxon>Perkinsus</taxon>
    </lineage>
</organism>
<protein>
    <recommendedName>
        <fullName evidence="6">dolichyl-diphosphooligosaccharide--protein glycotransferase</fullName>
        <ecNumber evidence="6">2.4.99.18</ecNumber>
    </recommendedName>
</protein>
<dbReference type="Proteomes" id="UP000553632">
    <property type="component" value="Unassembled WGS sequence"/>
</dbReference>
<proteinExistence type="inferred from homology"/>
<keyword evidence="12 16" id="KW-1133">Transmembrane helix</keyword>
<dbReference type="Pfam" id="PF02516">
    <property type="entry name" value="STT3"/>
    <property type="match status" value="1"/>
</dbReference>
<dbReference type="UniPathway" id="UPA00378"/>
<evidence type="ECO:0000256" key="7">
    <source>
        <dbReference type="ARBA" id="ARBA00022676"/>
    </source>
</evidence>
<comment type="cofactor">
    <cofactor evidence="2">
        <name>Mg(2+)</name>
        <dbReference type="ChEBI" id="CHEBI:18420"/>
    </cofactor>
</comment>
<comment type="catalytic activity">
    <reaction evidence="15">
        <text>a di-trans,poly-cis-dolichyl diphosphooligosaccharide + L-asparaginyl-[protein] = N(4)-(oligosaccharide-(1-&gt;4)-N-acetyl-beta-D-glucosaminyl-(1-&gt;4)-N-acetyl-beta-D-glucosaminyl)-L-asparaginyl-[protein] + a di-trans,poly-cis-dolichyl diphosphate + H(+)</text>
        <dbReference type="Rhea" id="RHEA:22980"/>
        <dbReference type="Rhea" id="RHEA-COMP:12804"/>
        <dbReference type="Rhea" id="RHEA-COMP:12805"/>
        <dbReference type="Rhea" id="RHEA-COMP:19506"/>
        <dbReference type="Rhea" id="RHEA-COMP:19509"/>
        <dbReference type="ChEBI" id="CHEBI:15378"/>
        <dbReference type="ChEBI" id="CHEBI:50347"/>
        <dbReference type="ChEBI" id="CHEBI:57497"/>
        <dbReference type="ChEBI" id="CHEBI:57570"/>
        <dbReference type="ChEBI" id="CHEBI:132529"/>
        <dbReference type="EC" id="2.4.99.18"/>
    </reaction>
</comment>
<dbReference type="GO" id="GO:0046872">
    <property type="term" value="F:metal ion binding"/>
    <property type="evidence" value="ECO:0007669"/>
    <property type="project" value="UniProtKB-KW"/>
</dbReference>
<feature type="transmembrane region" description="Helical" evidence="16">
    <location>
        <begin position="105"/>
        <end position="127"/>
    </location>
</feature>
<evidence type="ECO:0000259" key="17">
    <source>
        <dbReference type="Pfam" id="PF02516"/>
    </source>
</evidence>
<keyword evidence="11" id="KW-0460">Magnesium</keyword>
<evidence type="ECO:0000256" key="14">
    <source>
        <dbReference type="ARBA" id="ARBA00023211"/>
    </source>
</evidence>
<keyword evidence="7" id="KW-0328">Glycosyltransferase</keyword>
<comment type="similarity">
    <text evidence="5">Belongs to the STT3 family.</text>
</comment>
<evidence type="ECO:0000256" key="11">
    <source>
        <dbReference type="ARBA" id="ARBA00022842"/>
    </source>
</evidence>
<dbReference type="AlphaFoldDB" id="A0A7J6SV82"/>
<accession>A0A7J6SV82</accession>
<evidence type="ECO:0000256" key="8">
    <source>
        <dbReference type="ARBA" id="ARBA00022679"/>
    </source>
</evidence>
<evidence type="ECO:0000256" key="12">
    <source>
        <dbReference type="ARBA" id="ARBA00022989"/>
    </source>
</evidence>
<evidence type="ECO:0000313" key="18">
    <source>
        <dbReference type="EMBL" id="KAF4736657.1"/>
    </source>
</evidence>
<reference evidence="18 19" key="1">
    <citation type="submission" date="2020-04" db="EMBL/GenBank/DDBJ databases">
        <title>Perkinsus olseni comparative genomics.</title>
        <authorList>
            <person name="Bogema D.R."/>
        </authorList>
    </citation>
    <scope>NUCLEOTIDE SEQUENCE [LARGE SCALE GENOMIC DNA]</scope>
    <source>
        <strain evidence="18 19">ATCC PRA-207</strain>
    </source>
</reference>
<dbReference type="GO" id="GO:0016020">
    <property type="term" value="C:membrane"/>
    <property type="evidence" value="ECO:0007669"/>
    <property type="project" value="InterPro"/>
</dbReference>
<dbReference type="EC" id="2.4.99.18" evidence="6"/>
<comment type="subcellular location">
    <subcellularLocation>
        <location evidence="3">Endomembrane system</location>
        <topology evidence="3">Multi-pass membrane protein</topology>
    </subcellularLocation>
</comment>
<keyword evidence="19" id="KW-1185">Reference proteome</keyword>
<evidence type="ECO:0000256" key="10">
    <source>
        <dbReference type="ARBA" id="ARBA00022723"/>
    </source>
</evidence>
<evidence type="ECO:0000256" key="15">
    <source>
        <dbReference type="ARBA" id="ARBA00048829"/>
    </source>
</evidence>
<evidence type="ECO:0000256" key="13">
    <source>
        <dbReference type="ARBA" id="ARBA00023136"/>
    </source>
</evidence>
<sequence>MLVGYLRKVLPEGAFAVMGKLMVAATALGFLGLFVYLTITGKTAWSGRSMTLLDPTYASKYIPIIASVSEHQPTSWSNYVMDLHCLPFLAPIGMYYCMRRLSDGSLFLGVYGILAVYFSGVMIRLLLVLAPAASCLAGVGASV</sequence>
<comment type="caution">
    <text evidence="18">The sequence shown here is derived from an EMBL/GenBank/DDBJ whole genome shotgun (WGS) entry which is preliminary data.</text>
</comment>
<evidence type="ECO:0000256" key="2">
    <source>
        <dbReference type="ARBA" id="ARBA00001946"/>
    </source>
</evidence>
<gene>
    <name evidence="18" type="primary">STT3_3</name>
    <name evidence="18" type="ORF">FOZ63_019324</name>
</gene>
<evidence type="ECO:0000256" key="9">
    <source>
        <dbReference type="ARBA" id="ARBA00022692"/>
    </source>
</evidence>
<keyword evidence="13 16" id="KW-0472">Membrane</keyword>
<evidence type="ECO:0000256" key="5">
    <source>
        <dbReference type="ARBA" id="ARBA00010810"/>
    </source>
</evidence>
<dbReference type="InterPro" id="IPR003674">
    <property type="entry name" value="Oligo_trans_STT3"/>
</dbReference>
<dbReference type="InterPro" id="IPR048307">
    <property type="entry name" value="STT3_N"/>
</dbReference>
<comment type="pathway">
    <text evidence="4">Protein modification; protein glycosylation.</text>
</comment>
<name>A0A7J6SV82_PEROL</name>
<comment type="cofactor">
    <cofactor evidence="1">
        <name>Mn(2+)</name>
        <dbReference type="ChEBI" id="CHEBI:29035"/>
    </cofactor>
</comment>
<evidence type="ECO:0000256" key="3">
    <source>
        <dbReference type="ARBA" id="ARBA00004127"/>
    </source>
</evidence>
<evidence type="ECO:0000256" key="16">
    <source>
        <dbReference type="SAM" id="Phobius"/>
    </source>
</evidence>
<keyword evidence="10" id="KW-0479">Metal-binding</keyword>
<evidence type="ECO:0000313" key="19">
    <source>
        <dbReference type="Proteomes" id="UP000553632"/>
    </source>
</evidence>
<dbReference type="PANTHER" id="PTHR13872">
    <property type="entry name" value="DOLICHYL-DIPHOSPHOOLIGOSACCHARIDE--PROTEIN GLYCOSYLTRANSFERASE SUBUNIT"/>
    <property type="match status" value="1"/>
</dbReference>
<evidence type="ECO:0000256" key="4">
    <source>
        <dbReference type="ARBA" id="ARBA00004922"/>
    </source>
</evidence>
<keyword evidence="8 18" id="KW-0808">Transferase</keyword>
<feature type="non-terminal residue" evidence="18">
    <location>
        <position position="1"/>
    </location>
</feature>
<feature type="transmembrane region" description="Helical" evidence="16">
    <location>
        <begin position="21"/>
        <end position="39"/>
    </location>
</feature>
<dbReference type="EMBL" id="JABANO010015573">
    <property type="protein sequence ID" value="KAF4736657.1"/>
    <property type="molecule type" value="Genomic_DNA"/>
</dbReference>
<evidence type="ECO:0000256" key="6">
    <source>
        <dbReference type="ARBA" id="ARBA00012605"/>
    </source>
</evidence>
<dbReference type="GO" id="GO:0004579">
    <property type="term" value="F:dolichyl-diphosphooligosaccharide-protein glycotransferase activity"/>
    <property type="evidence" value="ECO:0007669"/>
    <property type="project" value="UniProtKB-EC"/>
</dbReference>
<feature type="domain" description="Oligosaccharyl transferase STT3 N-terminal" evidence="17">
    <location>
        <begin position="15"/>
        <end position="136"/>
    </location>
</feature>